<dbReference type="InterPro" id="IPR029047">
    <property type="entry name" value="HSP70_peptide-bd_sf"/>
</dbReference>
<comment type="caution">
    <text evidence="3">The sequence shown here is derived from an EMBL/GenBank/DDBJ whole genome shotgun (WGS) entry which is preliminary data.</text>
</comment>
<evidence type="ECO:0000313" key="4">
    <source>
        <dbReference type="Proteomes" id="UP000237347"/>
    </source>
</evidence>
<accession>A0AAW0KYR6</accession>
<evidence type="ECO:0000313" key="3">
    <source>
        <dbReference type="EMBL" id="KAK7844297.1"/>
    </source>
</evidence>
<keyword evidence="4" id="KW-1185">Reference proteome</keyword>
<keyword evidence="1" id="KW-0547">Nucleotide-binding</keyword>
<reference evidence="3 4" key="1">
    <citation type="journal article" date="2018" name="Sci. Data">
        <title>The draft genome sequence of cork oak.</title>
        <authorList>
            <person name="Ramos A.M."/>
            <person name="Usie A."/>
            <person name="Barbosa P."/>
            <person name="Barros P.M."/>
            <person name="Capote T."/>
            <person name="Chaves I."/>
            <person name="Simoes F."/>
            <person name="Abreu I."/>
            <person name="Carrasquinho I."/>
            <person name="Faro C."/>
            <person name="Guimaraes J.B."/>
            <person name="Mendonca D."/>
            <person name="Nobrega F."/>
            <person name="Rodrigues L."/>
            <person name="Saibo N.J.M."/>
            <person name="Varela M.C."/>
            <person name="Egas C."/>
            <person name="Matos J."/>
            <person name="Miguel C.M."/>
            <person name="Oliveira M.M."/>
            <person name="Ricardo C.P."/>
            <person name="Goncalves S."/>
        </authorList>
    </citation>
    <scope>NUCLEOTIDE SEQUENCE [LARGE SCALE GENOMIC DNA]</scope>
    <source>
        <strain evidence="4">cv. HL8</strain>
    </source>
</reference>
<dbReference type="InterPro" id="IPR029048">
    <property type="entry name" value="HSP70_C_sf"/>
</dbReference>
<dbReference type="Pfam" id="PF00012">
    <property type="entry name" value="HSP70"/>
    <property type="match status" value="1"/>
</dbReference>
<keyword evidence="2" id="KW-0067">ATP-binding</keyword>
<dbReference type="GO" id="GO:0005524">
    <property type="term" value="F:ATP binding"/>
    <property type="evidence" value="ECO:0007669"/>
    <property type="project" value="UniProtKB-KW"/>
</dbReference>
<evidence type="ECO:0000256" key="1">
    <source>
        <dbReference type="ARBA" id="ARBA00022741"/>
    </source>
</evidence>
<sequence>MTTFYLKLRAKSVVLRVLNEKVDGIDLGATNSAMEGGKLNAEFFLNMLKNDGPVTGPLSDAHFTLEEICALFCINSNGILSVTAVDKGTGKKQGITIINLSNDYEMQRMVNEVEWFAKDYKEKRDAIDIKNQAEFVVYQTENQLKELGETRFLP</sequence>
<protein>
    <submittedName>
        <fullName evidence="3">Heat shock 70 kDa protein 6</fullName>
    </submittedName>
</protein>
<dbReference type="SUPFAM" id="SSF100920">
    <property type="entry name" value="Heat shock protein 70kD (HSP70), peptide-binding domain"/>
    <property type="match status" value="1"/>
</dbReference>
<dbReference type="EMBL" id="PKMF04000188">
    <property type="protein sequence ID" value="KAK7844297.1"/>
    <property type="molecule type" value="Genomic_DNA"/>
</dbReference>
<dbReference type="Proteomes" id="UP000237347">
    <property type="component" value="Unassembled WGS sequence"/>
</dbReference>
<evidence type="ECO:0000256" key="2">
    <source>
        <dbReference type="ARBA" id="ARBA00022840"/>
    </source>
</evidence>
<proteinExistence type="predicted"/>
<dbReference type="InterPro" id="IPR013126">
    <property type="entry name" value="Hsp_70_fam"/>
</dbReference>
<dbReference type="GO" id="GO:0140662">
    <property type="term" value="F:ATP-dependent protein folding chaperone"/>
    <property type="evidence" value="ECO:0007669"/>
    <property type="project" value="InterPro"/>
</dbReference>
<dbReference type="AlphaFoldDB" id="A0AAW0KYR6"/>
<keyword evidence="3" id="KW-0346">Stress response</keyword>
<dbReference type="Gene3D" id="2.60.34.10">
    <property type="entry name" value="Substrate Binding Domain Of DNAk, Chain A, domain 1"/>
    <property type="match status" value="1"/>
</dbReference>
<organism evidence="3 4">
    <name type="scientific">Quercus suber</name>
    <name type="common">Cork oak</name>
    <dbReference type="NCBI Taxonomy" id="58331"/>
    <lineage>
        <taxon>Eukaryota</taxon>
        <taxon>Viridiplantae</taxon>
        <taxon>Streptophyta</taxon>
        <taxon>Embryophyta</taxon>
        <taxon>Tracheophyta</taxon>
        <taxon>Spermatophyta</taxon>
        <taxon>Magnoliopsida</taxon>
        <taxon>eudicotyledons</taxon>
        <taxon>Gunneridae</taxon>
        <taxon>Pentapetalae</taxon>
        <taxon>rosids</taxon>
        <taxon>fabids</taxon>
        <taxon>Fagales</taxon>
        <taxon>Fagaceae</taxon>
        <taxon>Quercus</taxon>
    </lineage>
</organism>
<name>A0AAW0KYR6_QUESU</name>
<dbReference type="Gene3D" id="1.20.1270.10">
    <property type="match status" value="1"/>
</dbReference>
<gene>
    <name evidence="3" type="primary">HSP70-6_0</name>
    <name evidence="3" type="ORF">CFP56_011018</name>
</gene>